<evidence type="ECO:0000313" key="1">
    <source>
        <dbReference type="EMBL" id="OAE99879.1"/>
    </source>
</evidence>
<dbReference type="EMBL" id="LUUB01000114">
    <property type="protein sequence ID" value="OAE99879.1"/>
    <property type="molecule type" value="Genomic_DNA"/>
</dbReference>
<accession>A0A176YAX9</accession>
<dbReference type="AlphaFoldDB" id="A0A176YAX9"/>
<proteinExistence type="predicted"/>
<dbReference type="RefSeq" id="WP_063681260.1">
    <property type="nucleotide sequence ID" value="NZ_LUUB01000114.1"/>
</dbReference>
<dbReference type="OrthoDB" id="8243007at2"/>
<dbReference type="GeneID" id="32583737"/>
<sequence length="74" mass="7849">MSLIDLNVIAAVRGDGPDPKLRELLQRAAVSPHYEVVVRSDGMLQAGPSPGTGEVEIASAVEVELQQLLDAQAR</sequence>
<gene>
    <name evidence="1" type="ORF">AYJ54_31800</name>
</gene>
<comment type="caution">
    <text evidence="1">The sequence shown here is derived from an EMBL/GenBank/DDBJ whole genome shotgun (WGS) entry which is preliminary data.</text>
</comment>
<evidence type="ECO:0000313" key="2">
    <source>
        <dbReference type="Proteomes" id="UP000076959"/>
    </source>
</evidence>
<protein>
    <submittedName>
        <fullName evidence="1">Uncharacterized protein</fullName>
    </submittedName>
</protein>
<reference evidence="1 2" key="1">
    <citation type="submission" date="2016-03" db="EMBL/GenBank/DDBJ databases">
        <title>Draft Genome Sequence of the Strain BR 10245 (Bradyrhizobium sp.) isolated from nodules of Centrolobium paraense.</title>
        <authorList>
            <person name="Simoes-Araujo J.L.Sr."/>
            <person name="Barauna A.C."/>
            <person name="Silva K."/>
            <person name="Zilli J.E."/>
        </authorList>
    </citation>
    <scope>NUCLEOTIDE SEQUENCE [LARGE SCALE GENOMIC DNA]</scope>
    <source>
        <strain evidence="1 2">BR 10245</strain>
    </source>
</reference>
<dbReference type="Proteomes" id="UP000076959">
    <property type="component" value="Unassembled WGS sequence"/>
</dbReference>
<name>A0A176YAX9_9BRAD</name>
<organism evidence="1 2">
    <name type="scientific">Bradyrhizobium centrolobii</name>
    <dbReference type="NCBI Taxonomy" id="1505087"/>
    <lineage>
        <taxon>Bacteria</taxon>
        <taxon>Pseudomonadati</taxon>
        <taxon>Pseudomonadota</taxon>
        <taxon>Alphaproteobacteria</taxon>
        <taxon>Hyphomicrobiales</taxon>
        <taxon>Nitrobacteraceae</taxon>
        <taxon>Bradyrhizobium</taxon>
    </lineage>
</organism>
<keyword evidence="2" id="KW-1185">Reference proteome</keyword>